<name>G3SY81_LOXAF</name>
<dbReference type="InterPro" id="IPR059238">
    <property type="entry name" value="UBX1_UBXN9"/>
</dbReference>
<feature type="compositionally biased region" description="Low complexity" evidence="1">
    <location>
        <begin position="225"/>
        <end position="241"/>
    </location>
</feature>
<evidence type="ECO:0000259" key="2">
    <source>
        <dbReference type="Pfam" id="PF11470"/>
    </source>
</evidence>
<sequence length="260" mass="27270">CGLVCRFQRSVLDLSLQWRFSNLPNNAKLEMVPASRSREGPENTVRIALHLDDGARLQDTFCAGRTLWELLSHFPRTRECLEQLGEVTPVCVYMRDEVTGPAALQRTTLQSLGLTGGSAIIRSGEESAGARSKTPGSPVPSTSADQAAGHPVLPLDIGGLSGGDLSRPEDAGPSRIGHTDGQGPKPADSPAEPDTKVPLPTPFVPFSGEGQRLGGPSGSAHSLMSPSTKSAKSVSSPGGPSEPKKSKPGLESPQEPEPVR</sequence>
<dbReference type="GO" id="GO:0005737">
    <property type="term" value="C:cytoplasm"/>
    <property type="evidence" value="ECO:0007669"/>
    <property type="project" value="TreeGrafter"/>
</dbReference>
<dbReference type="InterPro" id="IPR021569">
    <property type="entry name" value="TUG-UBL1"/>
</dbReference>
<dbReference type="OMA" id="FPRTREC"/>
<dbReference type="GO" id="GO:0006886">
    <property type="term" value="P:intracellular protein transport"/>
    <property type="evidence" value="ECO:0007669"/>
    <property type="project" value="TreeGrafter"/>
</dbReference>
<evidence type="ECO:0000313" key="4">
    <source>
        <dbReference type="Proteomes" id="UP000007646"/>
    </source>
</evidence>
<dbReference type="SUPFAM" id="SSF54236">
    <property type="entry name" value="Ubiquitin-like"/>
    <property type="match status" value="1"/>
</dbReference>
<dbReference type="GO" id="GO:0042593">
    <property type="term" value="P:glucose homeostasis"/>
    <property type="evidence" value="ECO:0007669"/>
    <property type="project" value="TreeGrafter"/>
</dbReference>
<dbReference type="AlphaFoldDB" id="G3SY81"/>
<protein>
    <recommendedName>
        <fullName evidence="2">TUG ubiquitin-like domain-containing protein</fullName>
    </recommendedName>
</protein>
<reference evidence="3" key="3">
    <citation type="submission" date="2025-09" db="UniProtKB">
        <authorList>
            <consortium name="Ensembl"/>
        </authorList>
    </citation>
    <scope>IDENTIFICATION</scope>
    <source>
        <strain evidence="3">Isolate ISIS603380</strain>
    </source>
</reference>
<evidence type="ECO:0000313" key="3">
    <source>
        <dbReference type="Ensembl" id="ENSLAFP00000005425.2"/>
    </source>
</evidence>
<dbReference type="Proteomes" id="UP000007646">
    <property type="component" value="Unassembled WGS sequence"/>
</dbReference>
<feature type="region of interest" description="Disordered" evidence="1">
    <location>
        <begin position="125"/>
        <end position="260"/>
    </location>
</feature>
<dbReference type="Gene3D" id="3.10.20.90">
    <property type="entry name" value="Phosphatidylinositol 3-kinase Catalytic Subunit, Chain A, domain 1"/>
    <property type="match status" value="1"/>
</dbReference>
<dbReference type="InParanoid" id="G3SY81"/>
<reference evidence="3 4" key="1">
    <citation type="submission" date="2009-06" db="EMBL/GenBank/DDBJ databases">
        <title>The Genome Sequence of Loxodonta africana (African elephant).</title>
        <authorList>
            <person name="Di Palma F."/>
            <person name="Heiman D."/>
            <person name="Young S."/>
            <person name="Johnson J."/>
            <person name="Lander E.S."/>
            <person name="Lindblad-Toh K."/>
        </authorList>
    </citation>
    <scope>NUCLEOTIDE SEQUENCE [LARGE SCALE GENOMIC DNA]</scope>
    <source>
        <strain evidence="3 4">Isolate ISIS603380</strain>
    </source>
</reference>
<dbReference type="PANTHER" id="PTHR46467">
    <property type="entry name" value="TETHER CONTAINING UBX DOMAIN FOR GLUT4"/>
    <property type="match status" value="1"/>
</dbReference>
<dbReference type="GeneTree" id="ENSGT00940000156853"/>
<feature type="domain" description="TUG ubiquitin-like" evidence="2">
    <location>
        <begin position="7"/>
        <end position="31"/>
    </location>
</feature>
<keyword evidence="4" id="KW-1185">Reference proteome</keyword>
<dbReference type="Ensembl" id="ENSLAFT00000006462.2">
    <property type="protein sequence ID" value="ENSLAFP00000005425.2"/>
    <property type="gene ID" value="ENSLAFG00000006461.2"/>
</dbReference>
<dbReference type="InterPro" id="IPR029071">
    <property type="entry name" value="Ubiquitin-like_domsf"/>
</dbReference>
<dbReference type="eggNOG" id="KOG2699">
    <property type="taxonomic scope" value="Eukaryota"/>
</dbReference>
<accession>G3SY81</accession>
<dbReference type="GO" id="GO:0012506">
    <property type="term" value="C:vesicle membrane"/>
    <property type="evidence" value="ECO:0007669"/>
    <property type="project" value="TreeGrafter"/>
</dbReference>
<organism evidence="3 4">
    <name type="scientific">Loxodonta africana</name>
    <name type="common">African elephant</name>
    <dbReference type="NCBI Taxonomy" id="9785"/>
    <lineage>
        <taxon>Eukaryota</taxon>
        <taxon>Metazoa</taxon>
        <taxon>Chordata</taxon>
        <taxon>Craniata</taxon>
        <taxon>Vertebrata</taxon>
        <taxon>Euteleostomi</taxon>
        <taxon>Mammalia</taxon>
        <taxon>Eutheria</taxon>
        <taxon>Afrotheria</taxon>
        <taxon>Proboscidea</taxon>
        <taxon>Elephantidae</taxon>
        <taxon>Loxodonta</taxon>
    </lineage>
</organism>
<reference evidence="3" key="2">
    <citation type="submission" date="2025-08" db="UniProtKB">
        <authorList>
            <consortium name="Ensembl"/>
        </authorList>
    </citation>
    <scope>IDENTIFICATION</scope>
    <source>
        <strain evidence="3">Isolate ISIS603380</strain>
    </source>
</reference>
<dbReference type="HOGENOM" id="CLU_1071738_0_0_1"/>
<dbReference type="CDD" id="cd17075">
    <property type="entry name" value="UBX1_UBXN9"/>
    <property type="match status" value="1"/>
</dbReference>
<dbReference type="GO" id="GO:0005634">
    <property type="term" value="C:nucleus"/>
    <property type="evidence" value="ECO:0007669"/>
    <property type="project" value="TreeGrafter"/>
</dbReference>
<dbReference type="PANTHER" id="PTHR46467:SF1">
    <property type="entry name" value="TETHER CONTAINING UBX DOMAIN FOR GLUT4"/>
    <property type="match status" value="1"/>
</dbReference>
<evidence type="ECO:0000256" key="1">
    <source>
        <dbReference type="SAM" id="MobiDB-lite"/>
    </source>
</evidence>
<dbReference type="STRING" id="9785.ENSLAFP00000005425"/>
<proteinExistence type="predicted"/>
<dbReference type="Pfam" id="PF11470">
    <property type="entry name" value="TUG-UBL1"/>
    <property type="match status" value="1"/>
</dbReference>